<dbReference type="AlphaFoldDB" id="A0A8J3MR81"/>
<evidence type="ECO:0000313" key="3">
    <source>
        <dbReference type="Proteomes" id="UP000612362"/>
    </source>
</evidence>
<protein>
    <submittedName>
        <fullName evidence="2">Uncharacterized protein</fullName>
    </submittedName>
</protein>
<sequence>MVCQSLRHPRIMSLPNQKESFPGCLIRSIRPMSSNQGMYDLSLRRGGEHKPHTDYSIEQQREGKPWIW</sequence>
<accession>A0A8J3MR81</accession>
<proteinExistence type="predicted"/>
<feature type="region of interest" description="Disordered" evidence="1">
    <location>
        <begin position="47"/>
        <end position="68"/>
    </location>
</feature>
<evidence type="ECO:0000313" key="2">
    <source>
        <dbReference type="EMBL" id="GHO43378.1"/>
    </source>
</evidence>
<evidence type="ECO:0000256" key="1">
    <source>
        <dbReference type="SAM" id="MobiDB-lite"/>
    </source>
</evidence>
<comment type="caution">
    <text evidence="2">The sequence shown here is derived from an EMBL/GenBank/DDBJ whole genome shotgun (WGS) entry which is preliminary data.</text>
</comment>
<gene>
    <name evidence="2" type="ORF">KSX_15410</name>
</gene>
<organism evidence="2 3">
    <name type="scientific">Ktedonospora formicarum</name>
    <dbReference type="NCBI Taxonomy" id="2778364"/>
    <lineage>
        <taxon>Bacteria</taxon>
        <taxon>Bacillati</taxon>
        <taxon>Chloroflexota</taxon>
        <taxon>Ktedonobacteria</taxon>
        <taxon>Ktedonobacterales</taxon>
        <taxon>Ktedonobacteraceae</taxon>
        <taxon>Ktedonospora</taxon>
    </lineage>
</organism>
<dbReference type="EMBL" id="BNJF01000001">
    <property type="protein sequence ID" value="GHO43378.1"/>
    <property type="molecule type" value="Genomic_DNA"/>
</dbReference>
<keyword evidence="3" id="KW-1185">Reference proteome</keyword>
<name>A0A8J3MR81_9CHLR</name>
<dbReference type="Proteomes" id="UP000612362">
    <property type="component" value="Unassembled WGS sequence"/>
</dbReference>
<reference evidence="2" key="1">
    <citation type="submission" date="2020-10" db="EMBL/GenBank/DDBJ databases">
        <title>Taxonomic study of unclassified bacteria belonging to the class Ktedonobacteria.</title>
        <authorList>
            <person name="Yabe S."/>
            <person name="Wang C.M."/>
            <person name="Zheng Y."/>
            <person name="Sakai Y."/>
            <person name="Cavaletti L."/>
            <person name="Monciardini P."/>
            <person name="Donadio S."/>
        </authorList>
    </citation>
    <scope>NUCLEOTIDE SEQUENCE</scope>
    <source>
        <strain evidence="2">SOSP1-1</strain>
    </source>
</reference>